<dbReference type="STRING" id="56780.SYN_00306"/>
<evidence type="ECO:0000256" key="8">
    <source>
        <dbReference type="ARBA" id="ARBA00023136"/>
    </source>
</evidence>
<evidence type="ECO:0000256" key="1">
    <source>
        <dbReference type="ARBA" id="ARBA00004167"/>
    </source>
</evidence>
<name>Q2LXN8_SYNAS</name>
<dbReference type="GO" id="GO:0033281">
    <property type="term" value="C:TAT protein transport complex"/>
    <property type="evidence" value="ECO:0007669"/>
    <property type="project" value="UniProtKB-UniRule"/>
</dbReference>
<dbReference type="InterPro" id="IPR018448">
    <property type="entry name" value="TatB"/>
</dbReference>
<dbReference type="PANTHER" id="PTHR33162">
    <property type="entry name" value="SEC-INDEPENDENT PROTEIN TRANSLOCASE PROTEIN TATA, CHLOROPLASTIC"/>
    <property type="match status" value="1"/>
</dbReference>
<dbReference type="PRINTS" id="PR01506">
    <property type="entry name" value="TATBPROTEIN"/>
</dbReference>
<dbReference type="FunCoup" id="Q2LXN8">
    <property type="interactions" value="186"/>
</dbReference>
<evidence type="ECO:0000256" key="5">
    <source>
        <dbReference type="ARBA" id="ARBA00022927"/>
    </source>
</evidence>
<keyword evidence="13" id="KW-1185">Reference proteome</keyword>
<dbReference type="eggNOG" id="COG1826">
    <property type="taxonomic scope" value="Bacteria"/>
</dbReference>
<keyword evidence="4 10" id="KW-0812">Transmembrane</keyword>
<protein>
    <recommendedName>
        <fullName evidence="10">Sec-independent protein translocase protein TatA</fullName>
    </recommendedName>
</protein>
<dbReference type="KEGG" id="sat:SYN_00306"/>
<dbReference type="Pfam" id="PF02416">
    <property type="entry name" value="TatA_B_E"/>
    <property type="match status" value="1"/>
</dbReference>
<evidence type="ECO:0000313" key="13">
    <source>
        <dbReference type="Proteomes" id="UP000001933"/>
    </source>
</evidence>
<dbReference type="NCBIfam" id="TIGR01410">
    <property type="entry name" value="tatB"/>
    <property type="match status" value="1"/>
</dbReference>
<dbReference type="InParanoid" id="Q2LXN8"/>
<comment type="function">
    <text evidence="10">Part of the twin-arginine translocation (Tat) system that transports large folded proteins containing a characteristic twin-arginine motif in their signal peptide across membranes. TatA could form the protein-conducting channel of the Tat system.</text>
</comment>
<evidence type="ECO:0000313" key="12">
    <source>
        <dbReference type="EMBL" id="ABC78845.1"/>
    </source>
</evidence>
<gene>
    <name evidence="10" type="primary">tatA</name>
    <name evidence="12" type="ORF">SYN_00306</name>
</gene>
<accession>Q2LXN8</accession>
<organism evidence="12 13">
    <name type="scientific">Syntrophus aciditrophicus (strain SB)</name>
    <dbReference type="NCBI Taxonomy" id="56780"/>
    <lineage>
        <taxon>Bacteria</taxon>
        <taxon>Pseudomonadati</taxon>
        <taxon>Thermodesulfobacteriota</taxon>
        <taxon>Syntrophia</taxon>
        <taxon>Syntrophales</taxon>
        <taxon>Syntrophaceae</taxon>
        <taxon>Syntrophus</taxon>
    </lineage>
</organism>
<evidence type="ECO:0000256" key="9">
    <source>
        <dbReference type="ARBA" id="ARBA00025340"/>
    </source>
</evidence>
<evidence type="ECO:0000256" key="7">
    <source>
        <dbReference type="ARBA" id="ARBA00023010"/>
    </source>
</evidence>
<evidence type="ECO:0000256" key="2">
    <source>
        <dbReference type="ARBA" id="ARBA00022448"/>
    </source>
</evidence>
<evidence type="ECO:0000256" key="10">
    <source>
        <dbReference type="HAMAP-Rule" id="MF_00236"/>
    </source>
</evidence>
<evidence type="ECO:0000256" key="11">
    <source>
        <dbReference type="SAM" id="MobiDB-lite"/>
    </source>
</evidence>
<keyword evidence="6 10" id="KW-1133">Transmembrane helix</keyword>
<comment type="similarity">
    <text evidence="10">Belongs to the TatA/E family.</text>
</comment>
<keyword evidence="2 10" id="KW-0813">Transport</keyword>
<feature type="region of interest" description="Disordered" evidence="11">
    <location>
        <begin position="34"/>
        <end position="111"/>
    </location>
</feature>
<dbReference type="HOGENOM" id="CLU_086034_1_5_7"/>
<feature type="compositionally biased region" description="Basic and acidic residues" evidence="11">
    <location>
        <begin position="64"/>
        <end position="84"/>
    </location>
</feature>
<dbReference type="GO" id="GO:0008320">
    <property type="term" value="F:protein transmembrane transporter activity"/>
    <property type="evidence" value="ECO:0007669"/>
    <property type="project" value="UniProtKB-UniRule"/>
</dbReference>
<dbReference type="GO" id="GO:0006886">
    <property type="term" value="P:intracellular protein transport"/>
    <property type="evidence" value="ECO:0007669"/>
    <property type="project" value="UniProtKB-ARBA"/>
</dbReference>
<comment type="subunit">
    <text evidence="10">Forms a complex with TatC.</text>
</comment>
<sequence length="111" mass="12097">MFNIGMPELILIVVIALLVVGPKRLPDVAKSLGKGLSEFRKTAEDVTDSLKGTLQEDEPQPAQKEGKNGKNLLLDENKNAERNSSEPFQSSRNESREIKQPPPSSSPGQDA</sequence>
<keyword evidence="8 10" id="KW-0472">Membrane</keyword>
<keyword evidence="7 10" id="KW-0811">Translocation</keyword>
<evidence type="ECO:0000256" key="3">
    <source>
        <dbReference type="ARBA" id="ARBA00022475"/>
    </source>
</evidence>
<dbReference type="PANTHER" id="PTHR33162:SF1">
    <property type="entry name" value="SEC-INDEPENDENT PROTEIN TRANSLOCASE PROTEIN TATA, CHLOROPLASTIC"/>
    <property type="match status" value="1"/>
</dbReference>
<keyword evidence="3 10" id="KW-1003">Cell membrane</keyword>
<dbReference type="AlphaFoldDB" id="Q2LXN8"/>
<reference evidence="12 13" key="1">
    <citation type="journal article" date="2007" name="Proc. Natl. Acad. Sci. U.S.A.">
        <title>The genome of Syntrophus aciditrophicus: life at the thermodynamic limit of microbial growth.</title>
        <authorList>
            <person name="McInerney M.J."/>
            <person name="Rohlin L."/>
            <person name="Mouttaki H."/>
            <person name="Kim U."/>
            <person name="Krupp R.S."/>
            <person name="Rios-Hernandez L."/>
            <person name="Sieber J."/>
            <person name="Struchtemeyer C.G."/>
            <person name="Bhattacharyya A."/>
            <person name="Campbell J.W."/>
            <person name="Gunsalus R.P."/>
        </authorList>
    </citation>
    <scope>NUCLEOTIDE SEQUENCE [LARGE SCALE GENOMIC DNA]</scope>
    <source>
        <strain evidence="12 13">SB</strain>
    </source>
</reference>
<dbReference type="GO" id="GO:0043953">
    <property type="term" value="P:protein transport by the Tat complex"/>
    <property type="evidence" value="ECO:0007669"/>
    <property type="project" value="UniProtKB-UniRule"/>
</dbReference>
<dbReference type="Gene3D" id="1.20.5.3310">
    <property type="match status" value="1"/>
</dbReference>
<keyword evidence="10" id="KW-0997">Cell inner membrane</keyword>
<dbReference type="RefSeq" id="WP_011418861.1">
    <property type="nucleotide sequence ID" value="NC_007759.1"/>
</dbReference>
<dbReference type="Proteomes" id="UP000001933">
    <property type="component" value="Chromosome"/>
</dbReference>
<comment type="subcellular location">
    <subcellularLocation>
        <location evidence="10">Cell inner membrane</location>
        <topology evidence="10">Single-pass membrane protein</topology>
    </subcellularLocation>
    <subcellularLocation>
        <location evidence="1">Membrane</location>
        <topology evidence="1">Single-pass membrane protein</topology>
    </subcellularLocation>
</comment>
<comment type="function">
    <text evidence="9">Part of the twin-arginine translocation (Tat) system that transports large folded proteins containing a characteristic twin-arginine motif in their signal peptide across the thylakoid membrane. Involved in delta pH-dependent protein transport required for chloroplast development, especially thylakoid membrane formation. TATC and TATB mediate precursor recognition, whereas TATA facilitates translocation.</text>
</comment>
<dbReference type="NCBIfam" id="NF011430">
    <property type="entry name" value="PRK14861.1"/>
    <property type="match status" value="1"/>
</dbReference>
<dbReference type="InterPro" id="IPR006312">
    <property type="entry name" value="TatA/E"/>
</dbReference>
<evidence type="ECO:0000256" key="6">
    <source>
        <dbReference type="ARBA" id="ARBA00022989"/>
    </source>
</evidence>
<dbReference type="EMBL" id="CP000252">
    <property type="protein sequence ID" value="ABC78845.1"/>
    <property type="molecule type" value="Genomic_DNA"/>
</dbReference>
<keyword evidence="5 10" id="KW-0653">Protein transport</keyword>
<dbReference type="InterPro" id="IPR003369">
    <property type="entry name" value="TatA/B/E"/>
</dbReference>
<dbReference type="HAMAP" id="MF_00236">
    <property type="entry name" value="TatA_E"/>
    <property type="match status" value="1"/>
</dbReference>
<dbReference type="OrthoDB" id="9810561at2"/>
<proteinExistence type="inferred from homology"/>
<evidence type="ECO:0000256" key="4">
    <source>
        <dbReference type="ARBA" id="ARBA00022692"/>
    </source>
</evidence>